<protein>
    <submittedName>
        <fullName evidence="2">Uncharacterized protein</fullName>
    </submittedName>
</protein>
<proteinExistence type="predicted"/>
<comment type="caution">
    <text evidence="2">The sequence shown here is derived from an EMBL/GenBank/DDBJ whole genome shotgun (WGS) entry which is preliminary data.</text>
</comment>
<sequence length="184" mass="21538">MQQKIERLQAQLGDLKGKSKDTPCVSDTLDPLSQKLEDENVSLEFQVLNYAEENEHLKTTYKNLFDSLKVTRAQTKLMTDSLQEKLHDTIYENATLRAQLFDKERTTLLRPKDHSLGEIQRIIGYPMRLRVAASRIILRKYKNTIGIYYFLKLQTIGHLKERISKKKTKNKAKTTKPDSEWKRL</sequence>
<dbReference type="EMBL" id="BQNB010018667">
    <property type="protein sequence ID" value="GJT76930.1"/>
    <property type="molecule type" value="Genomic_DNA"/>
</dbReference>
<feature type="compositionally biased region" description="Basic residues" evidence="1">
    <location>
        <begin position="164"/>
        <end position="174"/>
    </location>
</feature>
<evidence type="ECO:0000313" key="3">
    <source>
        <dbReference type="Proteomes" id="UP001151760"/>
    </source>
</evidence>
<evidence type="ECO:0000256" key="1">
    <source>
        <dbReference type="SAM" id="MobiDB-lite"/>
    </source>
</evidence>
<evidence type="ECO:0000313" key="2">
    <source>
        <dbReference type="EMBL" id="GJT76930.1"/>
    </source>
</evidence>
<organism evidence="2 3">
    <name type="scientific">Tanacetum coccineum</name>
    <dbReference type="NCBI Taxonomy" id="301880"/>
    <lineage>
        <taxon>Eukaryota</taxon>
        <taxon>Viridiplantae</taxon>
        <taxon>Streptophyta</taxon>
        <taxon>Embryophyta</taxon>
        <taxon>Tracheophyta</taxon>
        <taxon>Spermatophyta</taxon>
        <taxon>Magnoliopsida</taxon>
        <taxon>eudicotyledons</taxon>
        <taxon>Gunneridae</taxon>
        <taxon>Pentapetalae</taxon>
        <taxon>asterids</taxon>
        <taxon>campanulids</taxon>
        <taxon>Asterales</taxon>
        <taxon>Asteraceae</taxon>
        <taxon>Asteroideae</taxon>
        <taxon>Anthemideae</taxon>
        <taxon>Anthemidinae</taxon>
        <taxon>Tanacetum</taxon>
    </lineage>
</organism>
<name>A0ABQ5GNB0_9ASTR</name>
<feature type="region of interest" description="Disordered" evidence="1">
    <location>
        <begin position="164"/>
        <end position="184"/>
    </location>
</feature>
<feature type="compositionally biased region" description="Basic and acidic residues" evidence="1">
    <location>
        <begin position="175"/>
        <end position="184"/>
    </location>
</feature>
<gene>
    <name evidence="2" type="ORF">Tco_1043655</name>
</gene>
<dbReference type="Proteomes" id="UP001151760">
    <property type="component" value="Unassembled WGS sequence"/>
</dbReference>
<keyword evidence="3" id="KW-1185">Reference proteome</keyword>
<accession>A0ABQ5GNB0</accession>
<reference evidence="2" key="1">
    <citation type="journal article" date="2022" name="Int. J. Mol. Sci.">
        <title>Draft Genome of Tanacetum Coccineum: Genomic Comparison of Closely Related Tanacetum-Family Plants.</title>
        <authorList>
            <person name="Yamashiro T."/>
            <person name="Shiraishi A."/>
            <person name="Nakayama K."/>
            <person name="Satake H."/>
        </authorList>
    </citation>
    <scope>NUCLEOTIDE SEQUENCE</scope>
</reference>
<reference evidence="2" key="2">
    <citation type="submission" date="2022-01" db="EMBL/GenBank/DDBJ databases">
        <authorList>
            <person name="Yamashiro T."/>
            <person name="Shiraishi A."/>
            <person name="Satake H."/>
            <person name="Nakayama K."/>
        </authorList>
    </citation>
    <scope>NUCLEOTIDE SEQUENCE</scope>
</reference>